<dbReference type="GO" id="GO:0005886">
    <property type="term" value="C:plasma membrane"/>
    <property type="evidence" value="ECO:0007669"/>
    <property type="project" value="UniProtKB-SubCell"/>
</dbReference>
<dbReference type="PANTHER" id="PTHR30213:SF0">
    <property type="entry name" value="UPF0761 MEMBRANE PROTEIN YIHY"/>
    <property type="match status" value="1"/>
</dbReference>
<feature type="transmembrane region" description="Helical" evidence="7">
    <location>
        <begin position="272"/>
        <end position="294"/>
    </location>
</feature>
<evidence type="ECO:0000256" key="1">
    <source>
        <dbReference type="ARBA" id="ARBA00004651"/>
    </source>
</evidence>
<evidence type="ECO:0000256" key="2">
    <source>
        <dbReference type="ARBA" id="ARBA00022475"/>
    </source>
</evidence>
<dbReference type="EMBL" id="VENP01000094">
    <property type="protein sequence ID" value="TNU72860.1"/>
    <property type="molecule type" value="Genomic_DNA"/>
</dbReference>
<feature type="transmembrane region" description="Helical" evidence="7">
    <location>
        <begin position="116"/>
        <end position="140"/>
    </location>
</feature>
<protein>
    <submittedName>
        <fullName evidence="8">YihY/virulence factor BrkB family protein</fullName>
    </submittedName>
</protein>
<dbReference type="InterPro" id="IPR017039">
    <property type="entry name" value="Virul_fac_BrkB"/>
</dbReference>
<feature type="compositionally biased region" description="Polar residues" evidence="6">
    <location>
        <begin position="1"/>
        <end position="13"/>
    </location>
</feature>
<dbReference type="Pfam" id="PF03631">
    <property type="entry name" value="Virul_fac_BrkB"/>
    <property type="match status" value="1"/>
</dbReference>
<feature type="transmembrane region" description="Helical" evidence="7">
    <location>
        <begin position="202"/>
        <end position="225"/>
    </location>
</feature>
<dbReference type="Proteomes" id="UP000313849">
    <property type="component" value="Unassembled WGS sequence"/>
</dbReference>
<keyword evidence="5 7" id="KW-0472">Membrane</keyword>
<keyword evidence="4 7" id="KW-1133">Transmembrane helix</keyword>
<sequence>MTTGSDETTTTHAPNPDDPRKPDSPDDLTGRSWKYVLRTTVREFQEDQCTDLAAALTYYAVLAIAPALLALTSILGLVGDPEEMVTRVMDLLEGVLPPEALASVQPIIENLTQASAAGFAFVIGLVTALWSASGYVAAFSRGMNRVYEVEEGRPIWKLRPQLLLVTLALLVIAAVIVAALVLSGDVARSVGSALGLSDVTVTVWSILKWPLVLALVVLAVALLYHQTPNVRQPKFRWVSVGALAAILVWVLASVGFALYVSRFASYDSTYGSLAGVIILLLALWIMNLALLFGAELDSELERGRELQAGIPAERDLQLPARDTKAAEKRAAKAEADVARGRALRVTRGETSDADEAGTAGSVKDAKGDERPGRSDS</sequence>
<evidence type="ECO:0000256" key="7">
    <source>
        <dbReference type="SAM" id="Phobius"/>
    </source>
</evidence>
<gene>
    <name evidence="8" type="ORF">FH969_14475</name>
</gene>
<evidence type="ECO:0000256" key="6">
    <source>
        <dbReference type="SAM" id="MobiDB-lite"/>
    </source>
</evidence>
<organism evidence="8 9">
    <name type="scientific">Miniimonas arenae</name>
    <dbReference type="NCBI Taxonomy" id="676201"/>
    <lineage>
        <taxon>Bacteria</taxon>
        <taxon>Bacillati</taxon>
        <taxon>Actinomycetota</taxon>
        <taxon>Actinomycetes</taxon>
        <taxon>Micrococcales</taxon>
        <taxon>Beutenbergiaceae</taxon>
        <taxon>Miniimonas</taxon>
    </lineage>
</organism>
<comment type="subcellular location">
    <subcellularLocation>
        <location evidence="1">Cell membrane</location>
        <topology evidence="1">Multi-pass membrane protein</topology>
    </subcellularLocation>
</comment>
<evidence type="ECO:0000256" key="4">
    <source>
        <dbReference type="ARBA" id="ARBA00022989"/>
    </source>
</evidence>
<feature type="region of interest" description="Disordered" evidence="6">
    <location>
        <begin position="321"/>
        <end position="376"/>
    </location>
</feature>
<evidence type="ECO:0000256" key="5">
    <source>
        <dbReference type="ARBA" id="ARBA00023136"/>
    </source>
</evidence>
<dbReference type="NCBIfam" id="TIGR00765">
    <property type="entry name" value="yihY_not_rbn"/>
    <property type="match status" value="1"/>
</dbReference>
<dbReference type="AlphaFoldDB" id="A0A5C5B7J1"/>
<proteinExistence type="predicted"/>
<keyword evidence="9" id="KW-1185">Reference proteome</keyword>
<reference evidence="8 9" key="1">
    <citation type="submission" date="2019-06" db="EMBL/GenBank/DDBJ databases">
        <title>Draft genome sequence of Miniimonas arenae KCTC 19750T isolated from sea sand.</title>
        <authorList>
            <person name="Park S.-J."/>
        </authorList>
    </citation>
    <scope>NUCLEOTIDE SEQUENCE [LARGE SCALE GENOMIC DNA]</scope>
    <source>
        <strain evidence="8 9">KCTC 19750</strain>
    </source>
</reference>
<name>A0A5C5B7J1_9MICO</name>
<evidence type="ECO:0000313" key="9">
    <source>
        <dbReference type="Proteomes" id="UP000313849"/>
    </source>
</evidence>
<feature type="compositionally biased region" description="Basic and acidic residues" evidence="6">
    <location>
        <begin position="321"/>
        <end position="339"/>
    </location>
</feature>
<keyword evidence="2" id="KW-1003">Cell membrane</keyword>
<dbReference type="OrthoDB" id="9781030at2"/>
<keyword evidence="3 7" id="KW-0812">Transmembrane</keyword>
<evidence type="ECO:0000256" key="3">
    <source>
        <dbReference type="ARBA" id="ARBA00022692"/>
    </source>
</evidence>
<dbReference type="PANTHER" id="PTHR30213">
    <property type="entry name" value="INNER MEMBRANE PROTEIN YHJD"/>
    <property type="match status" value="1"/>
</dbReference>
<accession>A0A5C5B7J1</accession>
<feature type="region of interest" description="Disordered" evidence="6">
    <location>
        <begin position="1"/>
        <end position="29"/>
    </location>
</feature>
<comment type="caution">
    <text evidence="8">The sequence shown here is derived from an EMBL/GenBank/DDBJ whole genome shotgun (WGS) entry which is preliminary data.</text>
</comment>
<feature type="transmembrane region" description="Helical" evidence="7">
    <location>
        <begin position="237"/>
        <end position="260"/>
    </location>
</feature>
<evidence type="ECO:0000313" key="8">
    <source>
        <dbReference type="EMBL" id="TNU72860.1"/>
    </source>
</evidence>
<dbReference type="RefSeq" id="WP_139987886.1">
    <property type="nucleotide sequence ID" value="NZ_VENP01000094.1"/>
</dbReference>
<feature type="transmembrane region" description="Helical" evidence="7">
    <location>
        <begin position="56"/>
        <end position="79"/>
    </location>
</feature>
<feature type="transmembrane region" description="Helical" evidence="7">
    <location>
        <begin position="161"/>
        <end position="182"/>
    </location>
</feature>
<feature type="compositionally biased region" description="Basic and acidic residues" evidence="6">
    <location>
        <begin position="15"/>
        <end position="24"/>
    </location>
</feature>
<feature type="compositionally biased region" description="Basic and acidic residues" evidence="6">
    <location>
        <begin position="363"/>
        <end position="376"/>
    </location>
</feature>